<dbReference type="Pfam" id="PF00476">
    <property type="entry name" value="DNA_pol_A"/>
    <property type="match status" value="1"/>
</dbReference>
<dbReference type="SMART" id="SM00482">
    <property type="entry name" value="POLAc"/>
    <property type="match status" value="1"/>
</dbReference>
<evidence type="ECO:0000256" key="1">
    <source>
        <dbReference type="ARBA" id="ARBA00022705"/>
    </source>
</evidence>
<keyword evidence="5" id="KW-1185">Reference proteome</keyword>
<dbReference type="PANTHER" id="PTHR10133">
    <property type="entry name" value="DNA POLYMERASE I"/>
    <property type="match status" value="1"/>
</dbReference>
<dbReference type="PANTHER" id="PTHR10133:SF27">
    <property type="entry name" value="DNA POLYMERASE NU"/>
    <property type="match status" value="1"/>
</dbReference>
<dbReference type="GO" id="GO:0006261">
    <property type="term" value="P:DNA-templated DNA replication"/>
    <property type="evidence" value="ECO:0007669"/>
    <property type="project" value="InterPro"/>
</dbReference>
<proteinExistence type="predicted"/>
<dbReference type="GO" id="GO:0003677">
    <property type="term" value="F:DNA binding"/>
    <property type="evidence" value="ECO:0007669"/>
    <property type="project" value="InterPro"/>
</dbReference>
<dbReference type="InterPro" id="IPR043502">
    <property type="entry name" value="DNA/RNA_pol_sf"/>
</dbReference>
<name>A0A3G2YRA8_9CAUD</name>
<dbReference type="GO" id="GO:0003887">
    <property type="term" value="F:DNA-directed DNA polymerase activity"/>
    <property type="evidence" value="ECO:0007669"/>
    <property type="project" value="InterPro"/>
</dbReference>
<evidence type="ECO:0000313" key="5">
    <source>
        <dbReference type="Proteomes" id="UP000273515"/>
    </source>
</evidence>
<dbReference type="GO" id="GO:0006302">
    <property type="term" value="P:double-strand break repair"/>
    <property type="evidence" value="ECO:0007669"/>
    <property type="project" value="TreeGrafter"/>
</dbReference>
<dbReference type="Gene3D" id="3.30.70.370">
    <property type="match status" value="2"/>
</dbReference>
<dbReference type="InterPro" id="IPR002298">
    <property type="entry name" value="DNA_polymerase_A"/>
</dbReference>
<dbReference type="InterPro" id="IPR001098">
    <property type="entry name" value="DNA-dir_DNA_pol_A_palm_dom"/>
</dbReference>
<dbReference type="GO" id="GO:0039693">
    <property type="term" value="P:viral DNA genome replication"/>
    <property type="evidence" value="ECO:0007669"/>
    <property type="project" value="UniProtKB-KW"/>
</dbReference>
<sequence length="348" mass="38885">MTVTNNDKTKDDIRGAKFARYGWTLSEANLNTLPEDAPEGGKRLAEWLTLEGRRSSLVEWLGHCREDSRIHGSFTHIGAWTGRMAHSNPNEANIPSAFHGTPKTPVEEVKAKYDGAFRDLWHVPEGSWLVGSDAEGIQLRLLAHFMQSAEYTHAIISGKKEDETDIHNLNKKALGISHVTRDMAKTFIYAFLLGAGNGKVAQILGVNMKEAAEAVDNFTHSIEGLAELKTKIVPYIAQRGWFRGLDGRKVKVPNQHKTLAGMLQNGESVIMKHSAIQWVRQAKQEGIDFKLVTWPHDEWQTEVRGEYTVAERLGHLQRQSIVDTGVKLDLFCPMAGSTDIGKSWLDTH</sequence>
<evidence type="ECO:0000313" key="4">
    <source>
        <dbReference type="EMBL" id="AYP28072.1"/>
    </source>
</evidence>
<organism evidence="4 5">
    <name type="scientific">Lentibacter phage vB_LenP_ICBM2</name>
    <dbReference type="NCBI Taxonomy" id="2847823"/>
    <lineage>
        <taxon>Viruses</taxon>
        <taxon>Duplodnaviria</taxon>
        <taxon>Heunggongvirae</taxon>
        <taxon>Uroviricota</taxon>
        <taxon>Caudoviricetes</taxon>
        <taxon>Zobellviridae</taxon>
        <taxon>Cobavirinae</taxon>
        <taxon>Veravirus</taxon>
        <taxon>Veravirus septentrionalis</taxon>
    </lineage>
</organism>
<dbReference type="PRINTS" id="PR00868">
    <property type="entry name" value="DNAPOLI"/>
</dbReference>
<protein>
    <submittedName>
        <fullName evidence="4">DNA polymerase A, polymerase domain</fullName>
    </submittedName>
</protein>
<dbReference type="EMBL" id="MF431616">
    <property type="protein sequence ID" value="AYP28072.1"/>
    <property type="molecule type" value="Genomic_DNA"/>
</dbReference>
<evidence type="ECO:0000259" key="3">
    <source>
        <dbReference type="SMART" id="SM00482"/>
    </source>
</evidence>
<gene>
    <name evidence="4" type="ORF">vBLenPICBM2__12</name>
</gene>
<dbReference type="Proteomes" id="UP000273515">
    <property type="component" value="Segment"/>
</dbReference>
<evidence type="ECO:0000256" key="2">
    <source>
        <dbReference type="ARBA" id="ARBA00023109"/>
    </source>
</evidence>
<keyword evidence="1" id="KW-0235">DNA replication</keyword>
<keyword evidence="2" id="KW-1194">Viral DNA replication</keyword>
<dbReference type="SUPFAM" id="SSF56672">
    <property type="entry name" value="DNA/RNA polymerases"/>
    <property type="match status" value="1"/>
</dbReference>
<reference evidence="4 5" key="2">
    <citation type="journal article" date="2019" name="ISME J.">
        <title>Cobaviruses - a new globally distributed phage group infecting Rhodobacteraceae in marine ecosystems.</title>
        <authorList>
            <person name="Bischoff V."/>
            <person name="Bunk B."/>
            <person name="Meier-Kolthoff J.P."/>
            <person name="Sproer C."/>
            <person name="Poehlein A."/>
            <person name="Dogs M."/>
            <person name="Nguyen M."/>
            <person name="Petersen J."/>
            <person name="Daniel R."/>
            <person name="Overmann J."/>
            <person name="Goker M."/>
            <person name="Simon M."/>
            <person name="Brinkhoff T."/>
            <person name="Moraru C."/>
        </authorList>
    </citation>
    <scope>NUCLEOTIDE SEQUENCE [LARGE SCALE GENOMIC DNA]</scope>
</reference>
<accession>A0A3G2YRA8</accession>
<reference evidence="5" key="1">
    <citation type="submission" date="2017-07" db="EMBL/GenBank/DDBJ databases">
        <title>Cobaviruses - a newly discovered phage group infecting protist-associated Rhodobacteraceae is ubiquitous in highly productive marine areas.</title>
        <authorList>
            <person name="Bischoff V."/>
            <person name="Bunk B."/>
            <person name="Meier-Kolthoff J."/>
            <person name="Sproer C."/>
            <person name="Poehlein A."/>
            <person name="Dogs M."/>
            <person name="Daniel R."/>
            <person name="Overmann J."/>
            <person name="Goker M."/>
            <person name="Simon M."/>
            <person name="Brinkhoff T."/>
            <person name="Moraru C."/>
        </authorList>
    </citation>
    <scope>NUCLEOTIDE SEQUENCE [LARGE SCALE GENOMIC DNA]</scope>
</reference>
<feature type="domain" description="DNA-directed DNA polymerase family A palm" evidence="3">
    <location>
        <begin position="114"/>
        <end position="307"/>
    </location>
</feature>